<gene>
    <name evidence="1" type="ORF">QF035_006547</name>
</gene>
<evidence type="ECO:0000313" key="1">
    <source>
        <dbReference type="EMBL" id="MDQ1028965.1"/>
    </source>
</evidence>
<organism evidence="1 2">
    <name type="scientific">Streptomyces umbrinus</name>
    <dbReference type="NCBI Taxonomy" id="67370"/>
    <lineage>
        <taxon>Bacteria</taxon>
        <taxon>Bacillati</taxon>
        <taxon>Actinomycetota</taxon>
        <taxon>Actinomycetes</taxon>
        <taxon>Kitasatosporales</taxon>
        <taxon>Streptomycetaceae</taxon>
        <taxon>Streptomyces</taxon>
        <taxon>Streptomyces phaeochromogenes group</taxon>
    </lineage>
</organism>
<dbReference type="EMBL" id="JAUSZI010000002">
    <property type="protein sequence ID" value="MDQ1028965.1"/>
    <property type="molecule type" value="Genomic_DNA"/>
</dbReference>
<proteinExistence type="predicted"/>
<evidence type="ECO:0000313" key="2">
    <source>
        <dbReference type="Proteomes" id="UP001230328"/>
    </source>
</evidence>
<accession>A0ABU0SZI9</accession>
<name>A0ABU0SZI9_9ACTN</name>
<sequence>MTDPGDLLLRWVSEQGAGTLFDLKQGMWWLAARHCPDIEPGAPGRWLRDAVALAHMDIDWHNRRWCAAPPVLTRLPQARGLAVLTGSRTAAFDARLTQAVQDGLVELFRVPSTRPPRDIPLPVSLIVQFDDEVGLAGWAAELGVSYTPCFALQGAALLPPLGLEVRTSKPEFGKPLEQYDLDRREYQLVRSPQGNGLYRLKRRDSKRVCQVLRDGEWYETSHELGVYLVVESLSPDADVLRWLPEKDCGRERFGTLYVDWGYPLPDLHRRVAVMCSGLAPRINAHAENLAYDNVPKTVAMKIADSLGQHLGENDE</sequence>
<keyword evidence="2" id="KW-1185">Reference proteome</keyword>
<dbReference type="Proteomes" id="UP001230328">
    <property type="component" value="Unassembled WGS sequence"/>
</dbReference>
<comment type="caution">
    <text evidence="1">The sequence shown here is derived from an EMBL/GenBank/DDBJ whole genome shotgun (WGS) entry which is preliminary data.</text>
</comment>
<reference evidence="1 2" key="1">
    <citation type="submission" date="2023-07" db="EMBL/GenBank/DDBJ databases">
        <title>Comparative genomics of wheat-associated soil bacteria to identify genetic determinants of phenazine resistance.</title>
        <authorList>
            <person name="Mouncey N."/>
        </authorList>
    </citation>
    <scope>NUCLEOTIDE SEQUENCE [LARGE SCALE GENOMIC DNA]</scope>
    <source>
        <strain evidence="1 2">V2I4</strain>
    </source>
</reference>
<dbReference type="RefSeq" id="WP_307523984.1">
    <property type="nucleotide sequence ID" value="NZ_JAUSZI010000002.1"/>
</dbReference>
<protein>
    <submittedName>
        <fullName evidence="1">Uncharacterized protein</fullName>
    </submittedName>
</protein>